<keyword evidence="3" id="KW-0413">Isomerase</keyword>
<dbReference type="Proteomes" id="UP000034054">
    <property type="component" value="Unassembled WGS sequence"/>
</dbReference>
<dbReference type="Gene3D" id="3.40.30.10">
    <property type="entry name" value="Glutaredoxin"/>
    <property type="match status" value="1"/>
</dbReference>
<dbReference type="EMBL" id="LCRH01000009">
    <property type="protein sequence ID" value="KKW33106.1"/>
    <property type="molecule type" value="Genomic_DNA"/>
</dbReference>
<comment type="caution">
    <text evidence="3">The sequence shown here is derived from an EMBL/GenBank/DDBJ whole genome shotgun (WGS) entry which is preliminary data.</text>
</comment>
<dbReference type="InterPro" id="IPR013766">
    <property type="entry name" value="Thioredoxin_domain"/>
</dbReference>
<dbReference type="InterPro" id="IPR012336">
    <property type="entry name" value="Thioredoxin-like_fold"/>
</dbReference>
<protein>
    <submittedName>
        <fullName evidence="3">Protein-disulfide isomerase</fullName>
    </submittedName>
</protein>
<evidence type="ECO:0000256" key="1">
    <source>
        <dbReference type="SAM" id="Phobius"/>
    </source>
</evidence>
<name>A0A0G1XQC9_9BACT</name>
<evidence type="ECO:0000259" key="2">
    <source>
        <dbReference type="PROSITE" id="PS51352"/>
    </source>
</evidence>
<dbReference type="Pfam" id="PF13462">
    <property type="entry name" value="Thioredoxin_4"/>
    <property type="match status" value="1"/>
</dbReference>
<keyword evidence="1" id="KW-0812">Transmembrane</keyword>
<gene>
    <name evidence="3" type="ORF">UY76_C0009G0012</name>
</gene>
<feature type="transmembrane region" description="Helical" evidence="1">
    <location>
        <begin position="6"/>
        <end position="24"/>
    </location>
</feature>
<dbReference type="SUPFAM" id="SSF52833">
    <property type="entry name" value="Thioredoxin-like"/>
    <property type="match status" value="1"/>
</dbReference>
<dbReference type="InterPro" id="IPR036249">
    <property type="entry name" value="Thioredoxin-like_sf"/>
</dbReference>
<feature type="domain" description="Thioredoxin" evidence="2">
    <location>
        <begin position="27"/>
        <end position="175"/>
    </location>
</feature>
<reference evidence="3 4" key="1">
    <citation type="journal article" date="2015" name="Nature">
        <title>rRNA introns, odd ribosomes, and small enigmatic genomes across a large radiation of phyla.</title>
        <authorList>
            <person name="Brown C.T."/>
            <person name="Hug L.A."/>
            <person name="Thomas B.C."/>
            <person name="Sharon I."/>
            <person name="Castelle C.J."/>
            <person name="Singh A."/>
            <person name="Wilkins M.J."/>
            <person name="Williams K.H."/>
            <person name="Banfield J.F."/>
        </authorList>
    </citation>
    <scope>NUCLEOTIDE SEQUENCE [LARGE SCALE GENOMIC DNA]</scope>
</reference>
<proteinExistence type="predicted"/>
<dbReference type="AlphaFoldDB" id="A0A0G1XQC9"/>
<evidence type="ECO:0000313" key="3">
    <source>
        <dbReference type="EMBL" id="KKW33106.1"/>
    </source>
</evidence>
<keyword evidence="1" id="KW-0472">Membrane</keyword>
<dbReference type="PROSITE" id="PS51352">
    <property type="entry name" value="THIOREDOXIN_2"/>
    <property type="match status" value="1"/>
</dbReference>
<keyword evidence="1" id="KW-1133">Transmembrane helix</keyword>
<organism evidence="3 4">
    <name type="scientific">Candidatus Uhrbacteria bacterium GW2011_GWA2_52_8d</name>
    <dbReference type="NCBI Taxonomy" id="1618979"/>
    <lineage>
        <taxon>Bacteria</taxon>
        <taxon>Candidatus Uhriibacteriota</taxon>
    </lineage>
</organism>
<sequence>MEHRWLGFLSIGALGLMVFVFFWFRNQPIEIPVPESSVEVGSITQPMVTFVNPARGAEEPTVTVVEFGDFECVACKTLADSLEVLIKTYPNTVQVVWKDMPNESAHPLATPASIAAHCADRQGAFWTYHDALFDRQSYLGESQFTQIAQDLQLDVEKFQDGDLPSHVVNLPLLIL</sequence>
<accession>A0A0G1XQC9</accession>
<dbReference type="GO" id="GO:0016853">
    <property type="term" value="F:isomerase activity"/>
    <property type="evidence" value="ECO:0007669"/>
    <property type="project" value="UniProtKB-KW"/>
</dbReference>
<evidence type="ECO:0000313" key="4">
    <source>
        <dbReference type="Proteomes" id="UP000034054"/>
    </source>
</evidence>